<dbReference type="InterPro" id="IPR041657">
    <property type="entry name" value="HTH_17"/>
</dbReference>
<dbReference type="RefSeq" id="WP_345213996.1">
    <property type="nucleotide sequence ID" value="NZ_BAABFT010000023.1"/>
</dbReference>
<dbReference type="InterPro" id="IPR010093">
    <property type="entry name" value="SinI_DNA-bd"/>
</dbReference>
<evidence type="ECO:0000313" key="2">
    <source>
        <dbReference type="EMBL" id="GAA4339622.1"/>
    </source>
</evidence>
<comment type="caution">
    <text evidence="2">The sequence shown here is derived from an EMBL/GenBank/DDBJ whole genome shotgun (WGS) entry which is preliminary data.</text>
</comment>
<evidence type="ECO:0000313" key="3">
    <source>
        <dbReference type="Proteomes" id="UP001500582"/>
    </source>
</evidence>
<feature type="domain" description="Helix-turn-helix" evidence="1">
    <location>
        <begin position="40"/>
        <end position="88"/>
    </location>
</feature>
<dbReference type="NCBIfam" id="TIGR01764">
    <property type="entry name" value="excise"/>
    <property type="match status" value="1"/>
</dbReference>
<evidence type="ECO:0000259" key="1">
    <source>
        <dbReference type="Pfam" id="PF12728"/>
    </source>
</evidence>
<keyword evidence="3" id="KW-1185">Reference proteome</keyword>
<accession>A0ABP8HIG2</accession>
<sequence>MTKITFEHVPAAIEQINCRLDKIEQLLDKLVHGKETEDILLTVQEAAAFLNLTVPTLYSKVSRMEIAVHKPGKRLYFHKKDLIEYLSTGKRKSARELVEKSKSKFRFEI</sequence>
<dbReference type="Proteomes" id="UP001500582">
    <property type="component" value="Unassembled WGS sequence"/>
</dbReference>
<reference evidence="3" key="1">
    <citation type="journal article" date="2019" name="Int. J. Syst. Evol. Microbiol.">
        <title>The Global Catalogue of Microorganisms (GCM) 10K type strain sequencing project: providing services to taxonomists for standard genome sequencing and annotation.</title>
        <authorList>
            <consortium name="The Broad Institute Genomics Platform"/>
            <consortium name="The Broad Institute Genome Sequencing Center for Infectious Disease"/>
            <person name="Wu L."/>
            <person name="Ma J."/>
        </authorList>
    </citation>
    <scope>NUCLEOTIDE SEQUENCE [LARGE SCALE GENOMIC DNA]</scope>
    <source>
        <strain evidence="3">JCM 17705</strain>
    </source>
</reference>
<dbReference type="Pfam" id="PF12728">
    <property type="entry name" value="HTH_17"/>
    <property type="match status" value="1"/>
</dbReference>
<organism evidence="2 3">
    <name type="scientific">Mucilaginibacter gynuensis</name>
    <dbReference type="NCBI Taxonomy" id="1302236"/>
    <lineage>
        <taxon>Bacteria</taxon>
        <taxon>Pseudomonadati</taxon>
        <taxon>Bacteroidota</taxon>
        <taxon>Sphingobacteriia</taxon>
        <taxon>Sphingobacteriales</taxon>
        <taxon>Sphingobacteriaceae</taxon>
        <taxon>Mucilaginibacter</taxon>
    </lineage>
</organism>
<dbReference type="EMBL" id="BAABFT010000023">
    <property type="protein sequence ID" value="GAA4339622.1"/>
    <property type="molecule type" value="Genomic_DNA"/>
</dbReference>
<name>A0ABP8HIG2_9SPHI</name>
<gene>
    <name evidence="2" type="ORF">GCM10023149_50430</name>
</gene>
<proteinExistence type="predicted"/>
<protein>
    <recommendedName>
        <fullName evidence="1">Helix-turn-helix domain-containing protein</fullName>
    </recommendedName>
</protein>